<dbReference type="EMBL" id="JARJLM010000260">
    <property type="protein sequence ID" value="MDF3834283.1"/>
    <property type="molecule type" value="Genomic_DNA"/>
</dbReference>
<dbReference type="InterPro" id="IPR051317">
    <property type="entry name" value="Gfo/Idh/MocA_oxidoreduct"/>
</dbReference>
<dbReference type="Gene3D" id="3.40.50.720">
    <property type="entry name" value="NAD(P)-binding Rossmann-like Domain"/>
    <property type="match status" value="1"/>
</dbReference>
<sequence length="326" mass="35540">MLGAYDNSPLLTPFAEAFGLQSRSKEEILADPDVHVVLVHSKSDKMADLTIEALEAGKAVLCEKPAGRSAVDAKRIVDVVERTSGMVQVGYCWRFAPSVDAMQAALESGRLGRVLQVRAHGGCSHDEAATSHMNQPGDIGGAVFVIGCHLVDRILMHFGMPKSVNARIHKFADYRGPESREDAAGAVLNYPDKVVVVDFMSWDVLPWTESWDITAYGTEGIMSARSLPASYKLYDSGKGLYPEGWTEWQETSFPEIWAVRKTEYSPELAEIGNPAYFDREAEAFFGALRAGTPSVVPATQAYNISRVIEALFASSKEAGAEVFLDA</sequence>
<dbReference type="PANTHER" id="PTHR43708:SF5">
    <property type="entry name" value="CONSERVED EXPRESSED OXIDOREDUCTASE (EUROFUNG)-RELATED"/>
    <property type="match status" value="1"/>
</dbReference>
<evidence type="ECO:0000256" key="2">
    <source>
        <dbReference type="ARBA" id="ARBA00023002"/>
    </source>
</evidence>
<dbReference type="InterPro" id="IPR036291">
    <property type="entry name" value="NAD(P)-bd_dom_sf"/>
</dbReference>
<evidence type="ECO:0000313" key="6">
    <source>
        <dbReference type="Proteomes" id="UP001216674"/>
    </source>
</evidence>
<comment type="similarity">
    <text evidence="1">Belongs to the Gfo/Idh/MocA family.</text>
</comment>
<dbReference type="PANTHER" id="PTHR43708">
    <property type="entry name" value="CONSERVED EXPRESSED OXIDOREDUCTASE (EUROFUNG)"/>
    <property type="match status" value="1"/>
</dbReference>
<evidence type="ECO:0000313" key="5">
    <source>
        <dbReference type="EMBL" id="MDF3834283.1"/>
    </source>
</evidence>
<proteinExistence type="inferred from homology"/>
<evidence type="ECO:0000259" key="3">
    <source>
        <dbReference type="Pfam" id="PF01408"/>
    </source>
</evidence>
<keyword evidence="2" id="KW-0560">Oxidoreductase</keyword>
<dbReference type="SUPFAM" id="SSF51735">
    <property type="entry name" value="NAD(P)-binding Rossmann-fold domains"/>
    <property type="match status" value="1"/>
</dbReference>
<comment type="caution">
    <text evidence="5">The sequence shown here is derived from an EMBL/GenBank/DDBJ whole genome shotgun (WGS) entry which is preliminary data.</text>
</comment>
<name>A0ABT6APG1_9BURK</name>
<feature type="domain" description="Gfo/Idh/MocA-like oxidoreductase N-terminal" evidence="3">
    <location>
        <begin position="13"/>
        <end position="91"/>
    </location>
</feature>
<accession>A0ABT6APG1</accession>
<dbReference type="InterPro" id="IPR000683">
    <property type="entry name" value="Gfo/Idh/MocA-like_OxRdtase_N"/>
</dbReference>
<dbReference type="SUPFAM" id="SSF55347">
    <property type="entry name" value="Glyceraldehyde-3-phosphate dehydrogenase-like, C-terminal domain"/>
    <property type="match status" value="1"/>
</dbReference>
<dbReference type="Pfam" id="PF01408">
    <property type="entry name" value="GFO_IDH_MocA"/>
    <property type="match status" value="1"/>
</dbReference>
<dbReference type="Proteomes" id="UP001216674">
    <property type="component" value="Unassembled WGS sequence"/>
</dbReference>
<organism evidence="5 6">
    <name type="scientific">Cupriavidus basilensis</name>
    <dbReference type="NCBI Taxonomy" id="68895"/>
    <lineage>
        <taxon>Bacteria</taxon>
        <taxon>Pseudomonadati</taxon>
        <taxon>Pseudomonadota</taxon>
        <taxon>Betaproteobacteria</taxon>
        <taxon>Burkholderiales</taxon>
        <taxon>Burkholderiaceae</taxon>
        <taxon>Cupriavidus</taxon>
    </lineage>
</organism>
<dbReference type="Gene3D" id="3.30.360.10">
    <property type="entry name" value="Dihydrodipicolinate Reductase, domain 2"/>
    <property type="match status" value="1"/>
</dbReference>
<protein>
    <submittedName>
        <fullName evidence="5">Gfo/Idh/MocA family oxidoreductase</fullName>
    </submittedName>
</protein>
<reference evidence="5 6" key="1">
    <citation type="submission" date="2023-03" db="EMBL/GenBank/DDBJ databases">
        <title>Draft assemblies of triclosan tolerant bacteria isolated from returned activated sludge.</title>
        <authorList>
            <person name="Van Hamelsveld S."/>
        </authorList>
    </citation>
    <scope>NUCLEOTIDE SEQUENCE [LARGE SCALE GENOMIC DNA]</scope>
    <source>
        <strain evidence="5 6">GW210010_S58</strain>
    </source>
</reference>
<gene>
    <name evidence="5" type="ORF">P3W85_15170</name>
</gene>
<evidence type="ECO:0000259" key="4">
    <source>
        <dbReference type="Pfam" id="PF22725"/>
    </source>
</evidence>
<evidence type="ECO:0000256" key="1">
    <source>
        <dbReference type="ARBA" id="ARBA00010928"/>
    </source>
</evidence>
<dbReference type="InterPro" id="IPR055170">
    <property type="entry name" value="GFO_IDH_MocA-like_dom"/>
</dbReference>
<feature type="domain" description="GFO/IDH/MocA-like oxidoreductase" evidence="4">
    <location>
        <begin position="101"/>
        <end position="221"/>
    </location>
</feature>
<dbReference type="Pfam" id="PF22725">
    <property type="entry name" value="GFO_IDH_MocA_C3"/>
    <property type="match status" value="1"/>
</dbReference>
<keyword evidence="6" id="KW-1185">Reference proteome</keyword>